<evidence type="ECO:0000313" key="3">
    <source>
        <dbReference type="Proteomes" id="UP001183643"/>
    </source>
</evidence>
<dbReference type="Pfam" id="PF04350">
    <property type="entry name" value="PilO"/>
    <property type="match status" value="1"/>
</dbReference>
<dbReference type="InterPro" id="IPR014717">
    <property type="entry name" value="Transl_elong_EF1B/ribsomal_bS6"/>
</dbReference>
<dbReference type="RefSeq" id="WP_310364585.1">
    <property type="nucleotide sequence ID" value="NZ_JAVDYB010000001.1"/>
</dbReference>
<organism evidence="2 3">
    <name type="scientific">Catenuloplanes atrovinosus</name>
    <dbReference type="NCBI Taxonomy" id="137266"/>
    <lineage>
        <taxon>Bacteria</taxon>
        <taxon>Bacillati</taxon>
        <taxon>Actinomycetota</taxon>
        <taxon>Actinomycetes</taxon>
        <taxon>Micromonosporales</taxon>
        <taxon>Micromonosporaceae</taxon>
        <taxon>Catenuloplanes</taxon>
    </lineage>
</organism>
<keyword evidence="3" id="KW-1185">Reference proteome</keyword>
<dbReference type="Gene3D" id="3.30.70.60">
    <property type="match status" value="1"/>
</dbReference>
<dbReference type="GO" id="GO:0043683">
    <property type="term" value="P:type IV pilus assembly"/>
    <property type="evidence" value="ECO:0007669"/>
    <property type="project" value="InterPro"/>
</dbReference>
<dbReference type="EMBL" id="JAVDYB010000001">
    <property type="protein sequence ID" value="MDR7274629.1"/>
    <property type="molecule type" value="Genomic_DNA"/>
</dbReference>
<dbReference type="GO" id="GO:0043107">
    <property type="term" value="P:type IV pilus-dependent motility"/>
    <property type="evidence" value="ECO:0007669"/>
    <property type="project" value="InterPro"/>
</dbReference>
<feature type="transmembrane region" description="Helical" evidence="1">
    <location>
        <begin position="7"/>
        <end position="30"/>
    </location>
</feature>
<dbReference type="AlphaFoldDB" id="A0AAE3YLZ4"/>
<keyword evidence="1" id="KW-0812">Transmembrane</keyword>
<name>A0AAE3YLZ4_9ACTN</name>
<comment type="caution">
    <text evidence="2">The sequence shown here is derived from an EMBL/GenBank/DDBJ whole genome shotgun (WGS) entry which is preliminary data.</text>
</comment>
<evidence type="ECO:0000256" key="1">
    <source>
        <dbReference type="SAM" id="Phobius"/>
    </source>
</evidence>
<dbReference type="InterPro" id="IPR007445">
    <property type="entry name" value="PilO"/>
</dbReference>
<keyword evidence="1" id="KW-1133">Transmembrane helix</keyword>
<accession>A0AAE3YLZ4</accession>
<protein>
    <submittedName>
        <fullName evidence="2">Tfp pilus assembly protein PilO</fullName>
    </submittedName>
</protein>
<evidence type="ECO:0000313" key="2">
    <source>
        <dbReference type="EMBL" id="MDR7274629.1"/>
    </source>
</evidence>
<sequence>MRAHADKLWIAGGALVAVLLFLLTWTLLVMPKNDEAETIRMAVAEADGKADQQRQALKELEADNVNLPAYKAELEKYQNALPATNEFPDLLRSLRELAADHHVEVSALAVAGSTKIEGTTPSIYDMPLTMTVVGDIDDVQGFLNALQQEQARAVLIDSVTVSDDGGSLGAGDATASLALHVFVSGDGPPAVEGQQAVS</sequence>
<proteinExistence type="predicted"/>
<reference evidence="2" key="1">
    <citation type="submission" date="2023-07" db="EMBL/GenBank/DDBJ databases">
        <title>Sequencing the genomes of 1000 actinobacteria strains.</title>
        <authorList>
            <person name="Klenk H.-P."/>
        </authorList>
    </citation>
    <scope>NUCLEOTIDE SEQUENCE</scope>
    <source>
        <strain evidence="2">DSM 44707</strain>
    </source>
</reference>
<dbReference type="Proteomes" id="UP001183643">
    <property type="component" value="Unassembled WGS sequence"/>
</dbReference>
<gene>
    <name evidence="2" type="ORF">J2S41_001407</name>
</gene>
<keyword evidence="1" id="KW-0472">Membrane</keyword>